<dbReference type="InterPro" id="IPR003141">
    <property type="entry name" value="Pol/His_phosphatase_N"/>
</dbReference>
<reference evidence="17" key="1">
    <citation type="submission" date="2017-04" db="EMBL/GenBank/DDBJ databases">
        <authorList>
            <person name="Varghese N."/>
            <person name="Submissions S."/>
        </authorList>
    </citation>
    <scope>NUCLEOTIDE SEQUENCE [LARGE SCALE GENOMIC DNA]</scope>
    <source>
        <strain evidence="17">Dd16</strain>
    </source>
</reference>
<name>A0A1X7GHM4_9SPHN</name>
<dbReference type="EMBL" id="LT840185">
    <property type="protein sequence ID" value="SMF69900.1"/>
    <property type="molecule type" value="Genomic_DNA"/>
</dbReference>
<dbReference type="GO" id="GO:0008408">
    <property type="term" value="F:3'-5' exonuclease activity"/>
    <property type="evidence" value="ECO:0007669"/>
    <property type="project" value="InterPro"/>
</dbReference>
<keyword evidence="9 13" id="KW-0227">DNA damage</keyword>
<evidence type="ECO:0000256" key="11">
    <source>
        <dbReference type="ARBA" id="ARBA00023204"/>
    </source>
</evidence>
<gene>
    <name evidence="13" type="primary">dnaE2</name>
    <name evidence="16" type="ORF">SAMN06295910_1784</name>
</gene>
<evidence type="ECO:0000256" key="14">
    <source>
        <dbReference type="SAM" id="MobiDB-lite"/>
    </source>
</evidence>
<dbReference type="GO" id="GO:0003887">
    <property type="term" value="F:DNA-directed DNA polymerase activity"/>
    <property type="evidence" value="ECO:0007669"/>
    <property type="project" value="UniProtKB-UniRule"/>
</dbReference>
<organism evidence="16 17">
    <name type="scientific">Allosphingosinicella indica</name>
    <dbReference type="NCBI Taxonomy" id="941907"/>
    <lineage>
        <taxon>Bacteria</taxon>
        <taxon>Pseudomonadati</taxon>
        <taxon>Pseudomonadota</taxon>
        <taxon>Alphaproteobacteria</taxon>
        <taxon>Sphingomonadales</taxon>
        <taxon>Sphingomonadaceae</taxon>
        <taxon>Allosphingosinicella</taxon>
    </lineage>
</organism>
<keyword evidence="17" id="KW-1185">Reference proteome</keyword>
<dbReference type="CDD" id="cd04485">
    <property type="entry name" value="DnaE_OBF"/>
    <property type="match status" value="1"/>
</dbReference>
<evidence type="ECO:0000256" key="2">
    <source>
        <dbReference type="ARBA" id="ARBA00007391"/>
    </source>
</evidence>
<dbReference type="Proteomes" id="UP000192934">
    <property type="component" value="Chromosome I"/>
</dbReference>
<evidence type="ECO:0000256" key="6">
    <source>
        <dbReference type="ARBA" id="ARBA00022679"/>
    </source>
</evidence>
<evidence type="ECO:0000256" key="4">
    <source>
        <dbReference type="ARBA" id="ARBA00017273"/>
    </source>
</evidence>
<keyword evidence="10 13" id="KW-0239">DNA-directed DNA polymerase</keyword>
<dbReference type="Pfam" id="PF07733">
    <property type="entry name" value="DNA_pol3_alpha"/>
    <property type="match status" value="1"/>
</dbReference>
<keyword evidence="7 13" id="KW-0548">Nucleotidyltransferase</keyword>
<dbReference type="GO" id="GO:0003676">
    <property type="term" value="F:nucleic acid binding"/>
    <property type="evidence" value="ECO:0007669"/>
    <property type="project" value="InterPro"/>
</dbReference>
<keyword evidence="11 13" id="KW-0234">DNA repair</keyword>
<dbReference type="PANTHER" id="PTHR32294:SF4">
    <property type="entry name" value="ERROR-PRONE DNA POLYMERASE"/>
    <property type="match status" value="1"/>
</dbReference>
<keyword evidence="8 13" id="KW-0235">DNA replication</keyword>
<accession>A0A1X7GHM4</accession>
<dbReference type="GO" id="GO:0006260">
    <property type="term" value="P:DNA replication"/>
    <property type="evidence" value="ECO:0007669"/>
    <property type="project" value="UniProtKB-KW"/>
</dbReference>
<keyword evidence="5 13" id="KW-0963">Cytoplasm</keyword>
<comment type="similarity">
    <text evidence="2 13">Belongs to the DNA polymerase type-C family. DnaE2 subfamily.</text>
</comment>
<comment type="subcellular location">
    <subcellularLocation>
        <location evidence="1 13">Cytoplasm</location>
    </subcellularLocation>
</comment>
<dbReference type="InterPro" id="IPR011708">
    <property type="entry name" value="DNA_pol3_alpha_NTPase_dom"/>
</dbReference>
<dbReference type="InterPro" id="IPR029460">
    <property type="entry name" value="DNAPol_HHH"/>
</dbReference>
<feature type="region of interest" description="Disordered" evidence="14">
    <location>
        <begin position="1043"/>
        <end position="1080"/>
    </location>
</feature>
<comment type="catalytic activity">
    <reaction evidence="12 13">
        <text>DNA(n) + a 2'-deoxyribonucleoside 5'-triphosphate = DNA(n+1) + diphosphate</text>
        <dbReference type="Rhea" id="RHEA:22508"/>
        <dbReference type="Rhea" id="RHEA-COMP:17339"/>
        <dbReference type="Rhea" id="RHEA-COMP:17340"/>
        <dbReference type="ChEBI" id="CHEBI:33019"/>
        <dbReference type="ChEBI" id="CHEBI:61560"/>
        <dbReference type="ChEBI" id="CHEBI:173112"/>
        <dbReference type="EC" id="2.7.7.7"/>
    </reaction>
</comment>
<dbReference type="InterPro" id="IPR004013">
    <property type="entry name" value="PHP_dom"/>
</dbReference>
<evidence type="ECO:0000256" key="7">
    <source>
        <dbReference type="ARBA" id="ARBA00022695"/>
    </source>
</evidence>
<dbReference type="PANTHER" id="PTHR32294">
    <property type="entry name" value="DNA POLYMERASE III SUBUNIT ALPHA"/>
    <property type="match status" value="1"/>
</dbReference>
<comment type="function">
    <text evidence="13">DNA polymerase involved in damage-induced mutagenesis and translesion synthesis (TLS). It is not the major replicative DNA polymerase.</text>
</comment>
<evidence type="ECO:0000256" key="3">
    <source>
        <dbReference type="ARBA" id="ARBA00012417"/>
    </source>
</evidence>
<sequence length="1080" mass="120710">MTGFAELVAATNYSFLRGASHPSDMVGQAIDLGYAGIGIADRNTVAGVVRAWAALREKNEEARHLFGHGVDLKLIVGARLVFSDGTPDIVAYPANRRGWGHLCRMLTQGNRRAAKGDCLLTLADLVEYGDDLLLIAMADDADEDVLRRLLWRARGSLWLGATMPCNGDDRRRLKRQEALADRLGIPLIATNDALYAEAGDRPLQDVVTCIRAGVTVRQAGRRLLANAERHLKSPDEMARLFRDAPAAIAETLAFLARVEFDLSQLQYEYPHEPVPEGWEPQEWLEHLVRTKLPERYPDGLTAAGEHKLQTEFDLIRAKNYAYYFLTVHDVVAHACKEGILCQGRGSAANSIVCYVLGVTAIDPIKEKLLFTRFLSEERDEPPDIDVDFEHERREIVMQYIYDRYGRDRAGIAATVIHYRPRSAVREVAKALGISEDVVQRLTGTVWGSFSGSMEPERYQQAGIDPGNSEIVRLRALVDRLLNFPRHLSQHVGGFVLTEGRLDEMVPIHNAAMPDRTFIEWDKDDIDALGLMKVDILALGMLTCIRKAFSLLREWGAGDYALHTIPQDDPDTYAMLQKGDSIGVFQVESRAQINMLPRLKPKELYDLVIQVAIVRPGPIEGDMVHPYLRRRAGKEKVEWPSPNPPHDPNELREVLGKTLGVPLFQEQAMNLAITAAEFSNADANRLRHSMATFRNVGKMERFEEKLVEGMVRRGYARDFAERCFKQIEGFGSYGFPESHAQSFAILVYASSWIKCHHPAIFACAILNSQPMGFYAPAQLVRDAREHDVDVRPIDVNCSGWDHSIERADDGVLALRLGFRLIGGFREEWAASIAAAREAKPFASIEQLARAARLPSRALRLLADADALQSFGMGRRDALWEVRRTPKGSLPLFDHADARELGEEPDAHLPALEAWEEVTTDYQTTRLSLNGHPMQFLRPLFRAEGVLSCQEIGGARNGRIVRTAGVVLVRQRPGKGNAIFVTLEDESGIANVLIWARLFESFRREVMAARLMLVEGEVQRSEEGVVHLMARRIVDRTSELNGLMLENTLKPPPPGSPDPRSAASLGGHPRNVRIVPPSRDFH</sequence>
<dbReference type="NCBIfam" id="NF004225">
    <property type="entry name" value="PRK05672.1"/>
    <property type="match status" value="1"/>
</dbReference>
<proteinExistence type="inferred from homology"/>
<dbReference type="Pfam" id="PF02811">
    <property type="entry name" value="PHP"/>
    <property type="match status" value="1"/>
</dbReference>
<evidence type="ECO:0000313" key="16">
    <source>
        <dbReference type="EMBL" id="SMF69900.1"/>
    </source>
</evidence>
<dbReference type="CDD" id="cd07434">
    <property type="entry name" value="PHP_PolIIIA_DnaE2"/>
    <property type="match status" value="1"/>
</dbReference>
<evidence type="ECO:0000256" key="8">
    <source>
        <dbReference type="ARBA" id="ARBA00022705"/>
    </source>
</evidence>
<dbReference type="Pfam" id="PF01336">
    <property type="entry name" value="tRNA_anti-codon"/>
    <property type="match status" value="1"/>
</dbReference>
<evidence type="ECO:0000256" key="10">
    <source>
        <dbReference type="ARBA" id="ARBA00022932"/>
    </source>
</evidence>
<evidence type="ECO:0000256" key="5">
    <source>
        <dbReference type="ARBA" id="ARBA00022490"/>
    </source>
</evidence>
<dbReference type="EC" id="2.7.7.7" evidence="3 13"/>
<protein>
    <recommendedName>
        <fullName evidence="4 13">Error-prone DNA polymerase</fullName>
        <ecNumber evidence="3 13">2.7.7.7</ecNumber>
    </recommendedName>
</protein>
<dbReference type="InterPro" id="IPR040982">
    <property type="entry name" value="DNA_pol3_finger"/>
</dbReference>
<dbReference type="InterPro" id="IPR023073">
    <property type="entry name" value="DnaE2"/>
</dbReference>
<dbReference type="SMART" id="SM00481">
    <property type="entry name" value="POLIIIAc"/>
    <property type="match status" value="1"/>
</dbReference>
<dbReference type="Gene3D" id="1.10.150.870">
    <property type="match status" value="1"/>
</dbReference>
<dbReference type="InterPro" id="IPR004365">
    <property type="entry name" value="NA-bd_OB_tRNA"/>
</dbReference>
<dbReference type="Gene3D" id="3.20.20.140">
    <property type="entry name" value="Metal-dependent hydrolases"/>
    <property type="match status" value="1"/>
</dbReference>
<dbReference type="AlphaFoldDB" id="A0A1X7GHM4"/>
<evidence type="ECO:0000259" key="15">
    <source>
        <dbReference type="SMART" id="SM00481"/>
    </source>
</evidence>
<evidence type="ECO:0000256" key="1">
    <source>
        <dbReference type="ARBA" id="ARBA00004496"/>
    </source>
</evidence>
<dbReference type="NCBIfam" id="TIGR00594">
    <property type="entry name" value="polc"/>
    <property type="match status" value="1"/>
</dbReference>
<dbReference type="Pfam" id="PF14579">
    <property type="entry name" value="HHH_6"/>
    <property type="match status" value="1"/>
</dbReference>
<evidence type="ECO:0000313" key="17">
    <source>
        <dbReference type="Proteomes" id="UP000192934"/>
    </source>
</evidence>
<dbReference type="GO" id="GO:0006281">
    <property type="term" value="P:DNA repair"/>
    <property type="evidence" value="ECO:0007669"/>
    <property type="project" value="UniProtKB-UniRule"/>
</dbReference>
<evidence type="ECO:0000256" key="9">
    <source>
        <dbReference type="ARBA" id="ARBA00022763"/>
    </source>
</evidence>
<dbReference type="GO" id="GO:0005737">
    <property type="term" value="C:cytoplasm"/>
    <property type="evidence" value="ECO:0007669"/>
    <property type="project" value="UniProtKB-SubCell"/>
</dbReference>
<dbReference type="Pfam" id="PF17657">
    <property type="entry name" value="DNA_pol3_finger"/>
    <property type="match status" value="1"/>
</dbReference>
<dbReference type="InterPro" id="IPR016195">
    <property type="entry name" value="Pol/histidinol_Pase-like"/>
</dbReference>
<dbReference type="RefSeq" id="WP_085218448.1">
    <property type="nucleotide sequence ID" value="NZ_LT840185.1"/>
</dbReference>
<keyword evidence="6 13" id="KW-0808">Transferase</keyword>
<feature type="domain" description="Polymerase/histidinol phosphatase N-terminal" evidence="15">
    <location>
        <begin position="5"/>
        <end position="84"/>
    </location>
</feature>
<evidence type="ECO:0000256" key="12">
    <source>
        <dbReference type="ARBA" id="ARBA00049244"/>
    </source>
</evidence>
<evidence type="ECO:0000256" key="13">
    <source>
        <dbReference type="HAMAP-Rule" id="MF_01902"/>
    </source>
</evidence>
<dbReference type="InterPro" id="IPR004805">
    <property type="entry name" value="DnaE2/DnaE/PolC"/>
</dbReference>
<dbReference type="HAMAP" id="MF_01902">
    <property type="entry name" value="DNApol_error_prone"/>
    <property type="match status" value="1"/>
</dbReference>
<dbReference type="STRING" id="941907.SAMN06295910_1784"/>
<dbReference type="OrthoDB" id="9803237at2"/>
<dbReference type="SUPFAM" id="SSF89550">
    <property type="entry name" value="PHP domain-like"/>
    <property type="match status" value="1"/>
</dbReference>